<gene>
    <name evidence="3" type="ORF">SAMN05216276_103088</name>
</gene>
<dbReference type="NCBIfam" id="NF038156">
    <property type="entry name" value="lant_syn_V_LxmK"/>
    <property type="match status" value="1"/>
</dbReference>
<feature type="region of interest" description="Disordered" evidence="1">
    <location>
        <begin position="1"/>
        <end position="27"/>
    </location>
</feature>
<dbReference type="SUPFAM" id="SSF56112">
    <property type="entry name" value="Protein kinase-like (PK-like)"/>
    <property type="match status" value="1"/>
</dbReference>
<dbReference type="AlphaFoldDB" id="A0A239L5N6"/>
<dbReference type="Pfam" id="PF01636">
    <property type="entry name" value="APH"/>
    <property type="match status" value="1"/>
</dbReference>
<dbReference type="InterPro" id="IPR002575">
    <property type="entry name" value="Aminoglycoside_PTrfase"/>
</dbReference>
<proteinExistence type="predicted"/>
<dbReference type="RefSeq" id="WP_089210134.1">
    <property type="nucleotide sequence ID" value="NZ_FZOD01000030.1"/>
</dbReference>
<dbReference type="InterPro" id="IPR011009">
    <property type="entry name" value="Kinase-like_dom_sf"/>
</dbReference>
<feature type="domain" description="Aminoglycoside phosphotransferase" evidence="2">
    <location>
        <begin position="61"/>
        <end position="266"/>
    </location>
</feature>
<sequence length="384" mass="42579">MGGTAVDHVSSRDSKESGSDGKNPGFAPINLDLVPEVDMFLRKLGAGDFHRESLTAPVGRNDTWAGLTDSGRKVFVKRLDGSPDDVQARMRRMLSFENFVGLVNKPALRSPAFLGIDMDARLVAFEFVDAGMSGAKLMVDETFDDELARAAGEAIGSLHDGVPPEGEELDESAPTLPALVLQQGLTLRAFNNFSFAELEVWRLLQNDTALIEAIVELCRREREAPKVPSHCDLRVDQFIIVRDLVYIADWEEFRLADAARDIGSFAGEWLYRSVLDIVTSRGDSVFIDIDLDHDAVLRRGAEKIERLRPRVQNFWRAYLGKRKQVDAELAERATAFAGWHMLDRMIASSPQRARISGIERAAAGIGRKILLEPRKFASTIGLGE</sequence>
<feature type="compositionally biased region" description="Basic and acidic residues" evidence="1">
    <location>
        <begin position="9"/>
        <end position="19"/>
    </location>
</feature>
<evidence type="ECO:0000313" key="3">
    <source>
        <dbReference type="EMBL" id="SNT25218.1"/>
    </source>
</evidence>
<accession>A0A239L5N6</accession>
<evidence type="ECO:0000313" key="4">
    <source>
        <dbReference type="Proteomes" id="UP000198282"/>
    </source>
</evidence>
<keyword evidence="3" id="KW-0808">Transferase</keyword>
<protein>
    <submittedName>
        <fullName evidence="3">Phosphotransferase enzyme family protein</fullName>
    </submittedName>
</protein>
<reference evidence="3 4" key="1">
    <citation type="submission" date="2017-06" db="EMBL/GenBank/DDBJ databases">
        <authorList>
            <person name="Kim H.J."/>
            <person name="Triplett B.A."/>
        </authorList>
    </citation>
    <scope>NUCLEOTIDE SEQUENCE [LARGE SCALE GENOMIC DNA]</scope>
    <source>
        <strain evidence="3 4">CGMCC 4.2132</strain>
    </source>
</reference>
<dbReference type="Proteomes" id="UP000198282">
    <property type="component" value="Unassembled WGS sequence"/>
</dbReference>
<dbReference type="GO" id="GO:0016740">
    <property type="term" value="F:transferase activity"/>
    <property type="evidence" value="ECO:0007669"/>
    <property type="project" value="UniProtKB-KW"/>
</dbReference>
<dbReference type="Gene3D" id="3.90.1200.10">
    <property type="match status" value="1"/>
</dbReference>
<evidence type="ECO:0000259" key="2">
    <source>
        <dbReference type="Pfam" id="PF01636"/>
    </source>
</evidence>
<dbReference type="OrthoDB" id="2410440at2"/>
<keyword evidence="4" id="KW-1185">Reference proteome</keyword>
<evidence type="ECO:0000256" key="1">
    <source>
        <dbReference type="SAM" id="MobiDB-lite"/>
    </source>
</evidence>
<name>A0A239L5N6_9ACTN</name>
<organism evidence="3 4">
    <name type="scientific">Streptosporangium subroseum</name>
    <dbReference type="NCBI Taxonomy" id="106412"/>
    <lineage>
        <taxon>Bacteria</taxon>
        <taxon>Bacillati</taxon>
        <taxon>Actinomycetota</taxon>
        <taxon>Actinomycetes</taxon>
        <taxon>Streptosporangiales</taxon>
        <taxon>Streptosporangiaceae</taxon>
        <taxon>Streptosporangium</taxon>
    </lineage>
</organism>
<dbReference type="EMBL" id="FZOD01000030">
    <property type="protein sequence ID" value="SNT25218.1"/>
    <property type="molecule type" value="Genomic_DNA"/>
</dbReference>